<feature type="chain" id="PRO_5013033141" evidence="2">
    <location>
        <begin position="20"/>
        <end position="99"/>
    </location>
</feature>
<dbReference type="EMBL" id="LSTO01000002">
    <property type="protein sequence ID" value="OWW18619.1"/>
    <property type="molecule type" value="Genomic_DNA"/>
</dbReference>
<feature type="signal peptide" evidence="2">
    <location>
        <begin position="1"/>
        <end position="19"/>
    </location>
</feature>
<keyword evidence="2" id="KW-0732">Signal</keyword>
<accession>A0A254T7J1</accession>
<keyword evidence="4" id="KW-1185">Reference proteome</keyword>
<evidence type="ECO:0000313" key="4">
    <source>
        <dbReference type="Proteomes" id="UP000197535"/>
    </source>
</evidence>
<name>A0A254T7J1_9BURK</name>
<reference evidence="3 4" key="1">
    <citation type="submission" date="2016-02" db="EMBL/GenBank/DDBJ databases">
        <authorList>
            <person name="Wen L."/>
            <person name="He K."/>
            <person name="Yang H."/>
        </authorList>
    </citation>
    <scope>NUCLEOTIDE SEQUENCE [LARGE SCALE GENOMIC DNA]</scope>
    <source>
        <strain evidence="3 4">TSA40</strain>
    </source>
</reference>
<dbReference type="RefSeq" id="WP_088710028.1">
    <property type="nucleotide sequence ID" value="NZ_LSTO01000002.1"/>
</dbReference>
<dbReference type="Proteomes" id="UP000197535">
    <property type="component" value="Unassembled WGS sequence"/>
</dbReference>
<organism evidence="3 4">
    <name type="scientific">Noviherbaspirillum denitrificans</name>
    <dbReference type="NCBI Taxonomy" id="1968433"/>
    <lineage>
        <taxon>Bacteria</taxon>
        <taxon>Pseudomonadati</taxon>
        <taxon>Pseudomonadota</taxon>
        <taxon>Betaproteobacteria</taxon>
        <taxon>Burkholderiales</taxon>
        <taxon>Oxalobacteraceae</taxon>
        <taxon>Noviherbaspirillum</taxon>
    </lineage>
</organism>
<dbReference type="AlphaFoldDB" id="A0A254T7J1"/>
<feature type="region of interest" description="Disordered" evidence="1">
    <location>
        <begin position="67"/>
        <end position="86"/>
    </location>
</feature>
<evidence type="ECO:0000313" key="3">
    <source>
        <dbReference type="EMBL" id="OWW18619.1"/>
    </source>
</evidence>
<gene>
    <name evidence="3" type="ORF">AYR66_03255</name>
</gene>
<protein>
    <submittedName>
        <fullName evidence="3">Uncharacterized protein</fullName>
    </submittedName>
</protein>
<evidence type="ECO:0000256" key="2">
    <source>
        <dbReference type="SAM" id="SignalP"/>
    </source>
</evidence>
<comment type="caution">
    <text evidence="3">The sequence shown here is derived from an EMBL/GenBank/DDBJ whole genome shotgun (WGS) entry which is preliminary data.</text>
</comment>
<proteinExistence type="predicted"/>
<evidence type="ECO:0000256" key="1">
    <source>
        <dbReference type="SAM" id="MobiDB-lite"/>
    </source>
</evidence>
<sequence>MLKQAAAVLVLIAPALGWAECGFSSSNSEMTIVVSRQSHNKCFQSEQFRTAFRDNLVASVKSMEQNAPATARVARRPRPPGMPLPVQQAEMYYGQSAKR</sequence>